<evidence type="ECO:0000313" key="2">
    <source>
        <dbReference type="Proteomes" id="UP000823775"/>
    </source>
</evidence>
<evidence type="ECO:0000313" key="1">
    <source>
        <dbReference type="EMBL" id="MCD9638975.1"/>
    </source>
</evidence>
<sequence>IIIVICECKQMMLLRKLHKLGVVVMNSQQKSFLAGNEGVYETPEAFSLNKEDEGFEFKVICRRKNRDMHATSPHLCLASAMQKDLWNQSCVPQDGICRPQVYQCKWPVSPPKGKIIQEGKNVLEKLPRAF</sequence>
<dbReference type="Proteomes" id="UP000823775">
    <property type="component" value="Unassembled WGS sequence"/>
</dbReference>
<accession>A0ABS8UVY4</accession>
<protein>
    <submittedName>
        <fullName evidence="1">Uncharacterized protein</fullName>
    </submittedName>
</protein>
<dbReference type="EMBL" id="JACEIK010002810">
    <property type="protein sequence ID" value="MCD9638975.1"/>
    <property type="molecule type" value="Genomic_DNA"/>
</dbReference>
<reference evidence="1 2" key="1">
    <citation type="journal article" date="2021" name="BMC Genomics">
        <title>Datura genome reveals duplications of psychoactive alkaloid biosynthetic genes and high mutation rate following tissue culture.</title>
        <authorList>
            <person name="Rajewski A."/>
            <person name="Carter-House D."/>
            <person name="Stajich J."/>
            <person name="Litt A."/>
        </authorList>
    </citation>
    <scope>NUCLEOTIDE SEQUENCE [LARGE SCALE GENOMIC DNA]</scope>
    <source>
        <strain evidence="1">AR-01</strain>
    </source>
</reference>
<feature type="non-terminal residue" evidence="1">
    <location>
        <position position="1"/>
    </location>
</feature>
<gene>
    <name evidence="1" type="ORF">HAX54_023210</name>
</gene>
<comment type="caution">
    <text evidence="1">The sequence shown here is derived from an EMBL/GenBank/DDBJ whole genome shotgun (WGS) entry which is preliminary data.</text>
</comment>
<organism evidence="1 2">
    <name type="scientific">Datura stramonium</name>
    <name type="common">Jimsonweed</name>
    <name type="synonym">Common thornapple</name>
    <dbReference type="NCBI Taxonomy" id="4076"/>
    <lineage>
        <taxon>Eukaryota</taxon>
        <taxon>Viridiplantae</taxon>
        <taxon>Streptophyta</taxon>
        <taxon>Embryophyta</taxon>
        <taxon>Tracheophyta</taxon>
        <taxon>Spermatophyta</taxon>
        <taxon>Magnoliopsida</taxon>
        <taxon>eudicotyledons</taxon>
        <taxon>Gunneridae</taxon>
        <taxon>Pentapetalae</taxon>
        <taxon>asterids</taxon>
        <taxon>lamiids</taxon>
        <taxon>Solanales</taxon>
        <taxon>Solanaceae</taxon>
        <taxon>Solanoideae</taxon>
        <taxon>Datureae</taxon>
        <taxon>Datura</taxon>
    </lineage>
</organism>
<proteinExistence type="predicted"/>
<keyword evidence="2" id="KW-1185">Reference proteome</keyword>
<name>A0ABS8UVY4_DATST</name>